<proteinExistence type="predicted"/>
<organism evidence="1 2">
    <name type="scientific">Gossypium tomentosum</name>
    <name type="common">Hawaiian cotton</name>
    <name type="synonym">Gossypium sandvicense</name>
    <dbReference type="NCBI Taxonomy" id="34277"/>
    <lineage>
        <taxon>Eukaryota</taxon>
        <taxon>Viridiplantae</taxon>
        <taxon>Streptophyta</taxon>
        <taxon>Embryophyta</taxon>
        <taxon>Tracheophyta</taxon>
        <taxon>Spermatophyta</taxon>
        <taxon>Magnoliopsida</taxon>
        <taxon>eudicotyledons</taxon>
        <taxon>Gunneridae</taxon>
        <taxon>Pentapetalae</taxon>
        <taxon>rosids</taxon>
        <taxon>malvids</taxon>
        <taxon>Malvales</taxon>
        <taxon>Malvaceae</taxon>
        <taxon>Malvoideae</taxon>
        <taxon>Gossypium</taxon>
    </lineage>
</organism>
<evidence type="ECO:0000313" key="2">
    <source>
        <dbReference type="Proteomes" id="UP000322667"/>
    </source>
</evidence>
<dbReference type="Proteomes" id="UP000322667">
    <property type="component" value="Chromosome A09"/>
</dbReference>
<sequence length="67" mass="7350">MARSRRCGARRVYGGRIGAWHGCTRAVDVEARAYGAGGGARLWLRRGSDEDAVGFPFSEHWAQRASN</sequence>
<accession>A0A5D2P1K2</accession>
<keyword evidence="2" id="KW-1185">Reference proteome</keyword>
<dbReference type="AlphaFoldDB" id="A0A5D2P1K2"/>
<evidence type="ECO:0000313" key="1">
    <source>
        <dbReference type="EMBL" id="TYI09939.1"/>
    </source>
</evidence>
<name>A0A5D2P1K2_GOSTO</name>
<gene>
    <name evidence="1" type="ORF">ES332_A09G105700v1</name>
</gene>
<reference evidence="1 2" key="1">
    <citation type="submission" date="2019-07" db="EMBL/GenBank/DDBJ databases">
        <title>WGS assembly of Gossypium tomentosum.</title>
        <authorList>
            <person name="Chen Z.J."/>
            <person name="Sreedasyam A."/>
            <person name="Ando A."/>
            <person name="Song Q."/>
            <person name="De L."/>
            <person name="Hulse-Kemp A."/>
            <person name="Ding M."/>
            <person name="Ye W."/>
            <person name="Kirkbride R."/>
            <person name="Jenkins J."/>
            <person name="Plott C."/>
            <person name="Lovell J."/>
            <person name="Lin Y.-M."/>
            <person name="Vaughn R."/>
            <person name="Liu B."/>
            <person name="Li W."/>
            <person name="Simpson S."/>
            <person name="Scheffler B."/>
            <person name="Saski C."/>
            <person name="Grover C."/>
            <person name="Hu G."/>
            <person name="Conover J."/>
            <person name="Carlson J."/>
            <person name="Shu S."/>
            <person name="Boston L."/>
            <person name="Williams M."/>
            <person name="Peterson D."/>
            <person name="Mcgee K."/>
            <person name="Jones D."/>
            <person name="Wendel J."/>
            <person name="Stelly D."/>
            <person name="Grimwood J."/>
            <person name="Schmutz J."/>
        </authorList>
    </citation>
    <scope>NUCLEOTIDE SEQUENCE [LARGE SCALE GENOMIC DNA]</scope>
    <source>
        <strain evidence="1">7179.01</strain>
    </source>
</reference>
<dbReference type="EMBL" id="CM017618">
    <property type="protein sequence ID" value="TYI09939.1"/>
    <property type="molecule type" value="Genomic_DNA"/>
</dbReference>
<protein>
    <submittedName>
        <fullName evidence="1">Uncharacterized protein</fullName>
    </submittedName>
</protein>